<sequence length="93" mass="10734">MNGLSLFFGLSEIDLFASRTNAKSERYLSWNRDAEAVAIDELPLSWKQFFFMPCLRSQSYQVYSKRLPSTRPLGSSWSRIGKHGHGTLYSRHC</sequence>
<evidence type="ECO:0000313" key="1">
    <source>
        <dbReference type="EMBL" id="KAJ3655247.1"/>
    </source>
</evidence>
<dbReference type="AlphaFoldDB" id="A0AA38IEL8"/>
<evidence type="ECO:0000313" key="2">
    <source>
        <dbReference type="Proteomes" id="UP001168821"/>
    </source>
</evidence>
<name>A0AA38IEL8_9CUCU</name>
<gene>
    <name evidence="1" type="ORF">Zmor_014383</name>
</gene>
<dbReference type="EMBL" id="JALNTZ010000004">
    <property type="protein sequence ID" value="KAJ3655247.1"/>
    <property type="molecule type" value="Genomic_DNA"/>
</dbReference>
<keyword evidence="2" id="KW-1185">Reference proteome</keyword>
<proteinExistence type="predicted"/>
<dbReference type="Proteomes" id="UP001168821">
    <property type="component" value="Unassembled WGS sequence"/>
</dbReference>
<comment type="caution">
    <text evidence="1">The sequence shown here is derived from an EMBL/GenBank/DDBJ whole genome shotgun (WGS) entry which is preliminary data.</text>
</comment>
<organism evidence="1 2">
    <name type="scientific">Zophobas morio</name>
    <dbReference type="NCBI Taxonomy" id="2755281"/>
    <lineage>
        <taxon>Eukaryota</taxon>
        <taxon>Metazoa</taxon>
        <taxon>Ecdysozoa</taxon>
        <taxon>Arthropoda</taxon>
        <taxon>Hexapoda</taxon>
        <taxon>Insecta</taxon>
        <taxon>Pterygota</taxon>
        <taxon>Neoptera</taxon>
        <taxon>Endopterygota</taxon>
        <taxon>Coleoptera</taxon>
        <taxon>Polyphaga</taxon>
        <taxon>Cucujiformia</taxon>
        <taxon>Tenebrionidae</taxon>
        <taxon>Zophobas</taxon>
    </lineage>
</organism>
<protein>
    <submittedName>
        <fullName evidence="1">Uncharacterized protein</fullName>
    </submittedName>
</protein>
<accession>A0AA38IEL8</accession>
<reference evidence="1" key="1">
    <citation type="journal article" date="2023" name="G3 (Bethesda)">
        <title>Whole genome assemblies of Zophobas morio and Tenebrio molitor.</title>
        <authorList>
            <person name="Kaur S."/>
            <person name="Stinson S.A."/>
            <person name="diCenzo G.C."/>
        </authorList>
    </citation>
    <scope>NUCLEOTIDE SEQUENCE</scope>
    <source>
        <strain evidence="1">QUZm001</strain>
    </source>
</reference>